<dbReference type="Proteomes" id="UP000235145">
    <property type="component" value="Unassembled WGS sequence"/>
</dbReference>
<accession>A0A9R1WFR5</accession>
<organism evidence="1 2">
    <name type="scientific">Lactuca sativa</name>
    <name type="common">Garden lettuce</name>
    <dbReference type="NCBI Taxonomy" id="4236"/>
    <lineage>
        <taxon>Eukaryota</taxon>
        <taxon>Viridiplantae</taxon>
        <taxon>Streptophyta</taxon>
        <taxon>Embryophyta</taxon>
        <taxon>Tracheophyta</taxon>
        <taxon>Spermatophyta</taxon>
        <taxon>Magnoliopsida</taxon>
        <taxon>eudicotyledons</taxon>
        <taxon>Gunneridae</taxon>
        <taxon>Pentapetalae</taxon>
        <taxon>asterids</taxon>
        <taxon>campanulids</taxon>
        <taxon>Asterales</taxon>
        <taxon>Asteraceae</taxon>
        <taxon>Cichorioideae</taxon>
        <taxon>Cichorieae</taxon>
        <taxon>Lactucinae</taxon>
        <taxon>Lactuca</taxon>
    </lineage>
</organism>
<dbReference type="AlphaFoldDB" id="A0A9R1WFR5"/>
<name>A0A9R1WFR5_LACSA</name>
<keyword evidence="2" id="KW-1185">Reference proteome</keyword>
<sequence>MMGNNNASNWSSISDRHISVALWDIFALKLNTYISEHHNDTAPVFIILRLAKLKAWGSKDILDIILYPQVGNLTTLDVNVESSTHTTQLNPYTVMTNPGDYYLRFPIKNIDDIPDYNKFRFKQCMNQKISLIIIATIIGFNADEGRYSFYCRDCSKKVANKVVKCDGCEGVSNYYVTIVRIRVLVHVQDESGTSSFVLFERRVKDLIHCSTWFLVRILLLIL</sequence>
<proteinExistence type="predicted"/>
<comment type="caution">
    <text evidence="1">The sequence shown here is derived from an EMBL/GenBank/DDBJ whole genome shotgun (WGS) entry which is preliminary data.</text>
</comment>
<dbReference type="EMBL" id="NBSK02000002">
    <property type="protein sequence ID" value="KAJ0221982.1"/>
    <property type="molecule type" value="Genomic_DNA"/>
</dbReference>
<gene>
    <name evidence="1" type="ORF">LSAT_V11C200089360</name>
</gene>
<evidence type="ECO:0000313" key="1">
    <source>
        <dbReference type="EMBL" id="KAJ0221982.1"/>
    </source>
</evidence>
<evidence type="ECO:0008006" key="3">
    <source>
        <dbReference type="Google" id="ProtNLM"/>
    </source>
</evidence>
<protein>
    <recommendedName>
        <fullName evidence="3">Replication factor A C-terminal domain-containing protein</fullName>
    </recommendedName>
</protein>
<dbReference type="InterPro" id="IPR012340">
    <property type="entry name" value="NA-bd_OB-fold"/>
</dbReference>
<dbReference type="Gene3D" id="2.40.50.140">
    <property type="entry name" value="Nucleic acid-binding proteins"/>
    <property type="match status" value="1"/>
</dbReference>
<dbReference type="SUPFAM" id="SSF50249">
    <property type="entry name" value="Nucleic acid-binding proteins"/>
    <property type="match status" value="1"/>
</dbReference>
<evidence type="ECO:0000313" key="2">
    <source>
        <dbReference type="Proteomes" id="UP000235145"/>
    </source>
</evidence>
<reference evidence="1 2" key="1">
    <citation type="journal article" date="2017" name="Nat. Commun.">
        <title>Genome assembly with in vitro proximity ligation data and whole-genome triplication in lettuce.</title>
        <authorList>
            <person name="Reyes-Chin-Wo S."/>
            <person name="Wang Z."/>
            <person name="Yang X."/>
            <person name="Kozik A."/>
            <person name="Arikit S."/>
            <person name="Song C."/>
            <person name="Xia L."/>
            <person name="Froenicke L."/>
            <person name="Lavelle D.O."/>
            <person name="Truco M.J."/>
            <person name="Xia R."/>
            <person name="Zhu S."/>
            <person name="Xu C."/>
            <person name="Xu H."/>
            <person name="Xu X."/>
            <person name="Cox K."/>
            <person name="Korf I."/>
            <person name="Meyers B.C."/>
            <person name="Michelmore R.W."/>
        </authorList>
    </citation>
    <scope>NUCLEOTIDE SEQUENCE [LARGE SCALE GENOMIC DNA]</scope>
    <source>
        <strain evidence="2">cv. Salinas</strain>
        <tissue evidence="1">Seedlings</tissue>
    </source>
</reference>